<keyword evidence="6 10" id="KW-0408">Iron</keyword>
<keyword evidence="7 10" id="KW-0496">Mitochondrion</keyword>
<comment type="catalytic activity">
    <reaction evidence="10">
        <text>holo-[cytochrome c] = apo-[cytochrome c] + heme b</text>
        <dbReference type="Rhea" id="RHEA:22648"/>
        <dbReference type="Rhea" id="RHEA-COMP:10725"/>
        <dbReference type="Rhea" id="RHEA-COMP:10726"/>
        <dbReference type="ChEBI" id="CHEBI:29950"/>
        <dbReference type="ChEBI" id="CHEBI:60344"/>
        <dbReference type="ChEBI" id="CHEBI:83739"/>
        <dbReference type="EC" id="4.4.1.17"/>
    </reaction>
</comment>
<name>A0AAD8Y9S9_9STRA</name>
<evidence type="ECO:0000313" key="12">
    <source>
        <dbReference type="EMBL" id="KAK1741679.1"/>
    </source>
</evidence>
<dbReference type="GO" id="GO:0046872">
    <property type="term" value="F:metal ion binding"/>
    <property type="evidence" value="ECO:0007669"/>
    <property type="project" value="UniProtKB-KW"/>
</dbReference>
<keyword evidence="3 10" id="KW-0349">Heme</keyword>
<dbReference type="GO" id="GO:0004408">
    <property type="term" value="F:holocytochrome-c synthase activity"/>
    <property type="evidence" value="ECO:0007669"/>
    <property type="project" value="UniProtKB-EC"/>
</dbReference>
<comment type="caution">
    <text evidence="12">The sequence shown here is derived from an EMBL/GenBank/DDBJ whole genome shotgun (WGS) entry which is preliminary data.</text>
</comment>
<dbReference type="PROSITE" id="PS00822">
    <property type="entry name" value="CYTO_HEME_LYASE_2"/>
    <property type="match status" value="1"/>
</dbReference>
<dbReference type="PANTHER" id="PTHR12743">
    <property type="entry name" value="CYTOCHROME C1 HEME LYASE"/>
    <property type="match status" value="1"/>
</dbReference>
<dbReference type="PANTHER" id="PTHR12743:SF0">
    <property type="entry name" value="HOLOCYTOCHROME C-TYPE SYNTHASE"/>
    <property type="match status" value="1"/>
</dbReference>
<keyword evidence="4 10" id="KW-0479">Metal-binding</keyword>
<evidence type="ECO:0000256" key="9">
    <source>
        <dbReference type="ARBA" id="ARBA00023239"/>
    </source>
</evidence>
<keyword evidence="9 10" id="KW-0456">Lyase</keyword>
<dbReference type="Proteomes" id="UP001224775">
    <property type="component" value="Unassembled WGS sequence"/>
</dbReference>
<feature type="region of interest" description="Disordered" evidence="11">
    <location>
        <begin position="66"/>
        <end position="86"/>
    </location>
</feature>
<accession>A0AAD8Y9S9</accession>
<proteinExistence type="inferred from homology"/>
<evidence type="ECO:0000256" key="4">
    <source>
        <dbReference type="ARBA" id="ARBA00022723"/>
    </source>
</evidence>
<comment type="subcellular location">
    <subcellularLocation>
        <location evidence="1 10">Mitochondrion inner membrane</location>
    </subcellularLocation>
</comment>
<feature type="compositionally biased region" description="Polar residues" evidence="11">
    <location>
        <begin position="66"/>
        <end position="76"/>
    </location>
</feature>
<evidence type="ECO:0000313" key="13">
    <source>
        <dbReference type="Proteomes" id="UP001224775"/>
    </source>
</evidence>
<evidence type="ECO:0000256" key="10">
    <source>
        <dbReference type="RuleBase" id="RU363130"/>
    </source>
</evidence>
<organism evidence="12 13">
    <name type="scientific">Skeletonema marinoi</name>
    <dbReference type="NCBI Taxonomy" id="267567"/>
    <lineage>
        <taxon>Eukaryota</taxon>
        <taxon>Sar</taxon>
        <taxon>Stramenopiles</taxon>
        <taxon>Ochrophyta</taxon>
        <taxon>Bacillariophyta</taxon>
        <taxon>Coscinodiscophyceae</taxon>
        <taxon>Thalassiosirophycidae</taxon>
        <taxon>Thalassiosirales</taxon>
        <taxon>Skeletonemataceae</taxon>
        <taxon>Skeletonema</taxon>
        <taxon>Skeletonema marinoi-dohrnii complex</taxon>
    </lineage>
</organism>
<keyword evidence="8 10" id="KW-0472">Membrane</keyword>
<keyword evidence="13" id="KW-1185">Reference proteome</keyword>
<keyword evidence="5 10" id="KW-0999">Mitochondrion inner membrane</keyword>
<gene>
    <name evidence="12" type="ORF">QTG54_007252</name>
</gene>
<feature type="region of interest" description="Disordered" evidence="11">
    <location>
        <begin position="1"/>
        <end position="46"/>
    </location>
</feature>
<evidence type="ECO:0000256" key="5">
    <source>
        <dbReference type="ARBA" id="ARBA00022792"/>
    </source>
</evidence>
<evidence type="ECO:0000256" key="8">
    <source>
        <dbReference type="ARBA" id="ARBA00023136"/>
    </source>
</evidence>
<dbReference type="EMBL" id="JATAAI010000012">
    <property type="protein sequence ID" value="KAK1741679.1"/>
    <property type="molecule type" value="Genomic_DNA"/>
</dbReference>
<protein>
    <recommendedName>
        <fullName evidence="10">Holocytochrome c-type synthase</fullName>
        <ecNumber evidence="10">4.4.1.17</ecNumber>
    </recommendedName>
</protein>
<evidence type="ECO:0000256" key="2">
    <source>
        <dbReference type="ARBA" id="ARBA00007255"/>
    </source>
</evidence>
<dbReference type="EC" id="4.4.1.17" evidence="10"/>
<sequence>MIHIDTLCQHKETQQTTMEKDTTTNKEVPSDTPSGCPVKGVGYKASSSVDEQPRGFLSGWFQSSNSNGGAVQSSLSECPVKGGGGAMPASIEEAAKHSQLPAPGQQIPLSQHRVISTIPRGDVSDQPASADVAAQNNDARPAVPVHQPTNSSQWMYPSEQQFYNAMRKKGYNPPIEAIPSVLKIHNAVNERSWLQVRKWEKELHNNEEPKLVKFVGRPKDLSPKAFFNSRVLMTQEPFDRHDWYVEDTNGGGEPRRYVIDFYEGEEKKAVELQKQAQQMMKPPSMYIDVRPALDTPGAAVDRMVMAAREALPGLTAAFDSFKKSE</sequence>
<feature type="compositionally biased region" description="Basic and acidic residues" evidence="11">
    <location>
        <begin position="8"/>
        <end position="24"/>
    </location>
</feature>
<evidence type="ECO:0000256" key="3">
    <source>
        <dbReference type="ARBA" id="ARBA00022617"/>
    </source>
</evidence>
<dbReference type="InterPro" id="IPR000511">
    <property type="entry name" value="Holocyt_c/c1_synthase"/>
</dbReference>
<evidence type="ECO:0000256" key="6">
    <source>
        <dbReference type="ARBA" id="ARBA00023004"/>
    </source>
</evidence>
<dbReference type="AlphaFoldDB" id="A0AAD8Y9S9"/>
<evidence type="ECO:0000256" key="1">
    <source>
        <dbReference type="ARBA" id="ARBA00004273"/>
    </source>
</evidence>
<dbReference type="Pfam" id="PF01265">
    <property type="entry name" value="Cyto_heme_lyase"/>
    <property type="match status" value="1"/>
</dbReference>
<comment type="function">
    <text evidence="10">Lyase that catalyzes the covalent linking of the heme group to the cytochrome C apoprotein to produce the mature functional cytochrome.</text>
</comment>
<evidence type="ECO:0000256" key="11">
    <source>
        <dbReference type="SAM" id="MobiDB-lite"/>
    </source>
</evidence>
<evidence type="ECO:0000256" key="7">
    <source>
        <dbReference type="ARBA" id="ARBA00023128"/>
    </source>
</evidence>
<dbReference type="GO" id="GO:0005743">
    <property type="term" value="C:mitochondrial inner membrane"/>
    <property type="evidence" value="ECO:0007669"/>
    <property type="project" value="UniProtKB-SubCell"/>
</dbReference>
<comment type="similarity">
    <text evidence="2 10">Belongs to the cytochrome c-type heme lyase family.</text>
</comment>
<reference evidence="12" key="1">
    <citation type="submission" date="2023-06" db="EMBL/GenBank/DDBJ databases">
        <title>Survivors Of The Sea: Transcriptome response of Skeletonema marinoi to long-term dormancy.</title>
        <authorList>
            <person name="Pinder M.I.M."/>
            <person name="Kourtchenko O."/>
            <person name="Robertson E.K."/>
            <person name="Larsson T."/>
            <person name="Maumus F."/>
            <person name="Osuna-Cruz C.M."/>
            <person name="Vancaester E."/>
            <person name="Stenow R."/>
            <person name="Vandepoele K."/>
            <person name="Ploug H."/>
            <person name="Bruchert V."/>
            <person name="Godhe A."/>
            <person name="Topel M."/>
        </authorList>
    </citation>
    <scope>NUCLEOTIDE SEQUENCE</scope>
    <source>
        <strain evidence="12">R05AC</strain>
    </source>
</reference>